<keyword evidence="2" id="KW-1185">Reference proteome</keyword>
<dbReference type="PATRIC" id="fig|1423726.3.peg.111"/>
<sequence>MTTKTELQQHLALVDSKAFCSSMLVHDTFRACLHRSAVNLGFIEQDRLTPAGHQYLKKNIQPL</sequence>
<accession>A0A0R1GN83</accession>
<organism evidence="1 2">
    <name type="scientific">Loigolactobacillus bifermentans DSM 20003</name>
    <dbReference type="NCBI Taxonomy" id="1423726"/>
    <lineage>
        <taxon>Bacteria</taxon>
        <taxon>Bacillati</taxon>
        <taxon>Bacillota</taxon>
        <taxon>Bacilli</taxon>
        <taxon>Lactobacillales</taxon>
        <taxon>Lactobacillaceae</taxon>
        <taxon>Loigolactobacillus</taxon>
    </lineage>
</organism>
<name>A0A0R1GN83_9LACO</name>
<dbReference type="AlphaFoldDB" id="A0A0R1GN83"/>
<evidence type="ECO:0000313" key="2">
    <source>
        <dbReference type="Proteomes" id="UP000051461"/>
    </source>
</evidence>
<protein>
    <submittedName>
        <fullName evidence="1">Uncharacterized protein</fullName>
    </submittedName>
</protein>
<proteinExistence type="predicted"/>
<comment type="caution">
    <text evidence="1">The sequence shown here is derived from an EMBL/GenBank/DDBJ whole genome shotgun (WGS) entry which is preliminary data.</text>
</comment>
<gene>
    <name evidence="1" type="ORF">FC07_GL000103</name>
</gene>
<evidence type="ECO:0000313" key="1">
    <source>
        <dbReference type="EMBL" id="KRK35376.1"/>
    </source>
</evidence>
<dbReference type="OrthoDB" id="2303799at2"/>
<dbReference type="RefSeq" id="WP_057904689.1">
    <property type="nucleotide sequence ID" value="NZ_AZDA01000079.1"/>
</dbReference>
<dbReference type="EMBL" id="AZDA01000079">
    <property type="protein sequence ID" value="KRK35376.1"/>
    <property type="molecule type" value="Genomic_DNA"/>
</dbReference>
<reference evidence="1 2" key="1">
    <citation type="journal article" date="2015" name="Genome Announc.">
        <title>Expanding the biotechnology potential of lactobacilli through comparative genomics of 213 strains and associated genera.</title>
        <authorList>
            <person name="Sun Z."/>
            <person name="Harris H.M."/>
            <person name="McCann A."/>
            <person name="Guo C."/>
            <person name="Argimon S."/>
            <person name="Zhang W."/>
            <person name="Yang X."/>
            <person name="Jeffery I.B."/>
            <person name="Cooney J.C."/>
            <person name="Kagawa T.F."/>
            <person name="Liu W."/>
            <person name="Song Y."/>
            <person name="Salvetti E."/>
            <person name="Wrobel A."/>
            <person name="Rasinkangas P."/>
            <person name="Parkhill J."/>
            <person name="Rea M.C."/>
            <person name="O'Sullivan O."/>
            <person name="Ritari J."/>
            <person name="Douillard F.P."/>
            <person name="Paul Ross R."/>
            <person name="Yang R."/>
            <person name="Briner A.E."/>
            <person name="Felis G.E."/>
            <person name="de Vos W.M."/>
            <person name="Barrangou R."/>
            <person name="Klaenhammer T.R."/>
            <person name="Caufield P.W."/>
            <person name="Cui Y."/>
            <person name="Zhang H."/>
            <person name="O'Toole P.W."/>
        </authorList>
    </citation>
    <scope>NUCLEOTIDE SEQUENCE [LARGE SCALE GENOMIC DNA]</scope>
    <source>
        <strain evidence="1 2">DSM 20003</strain>
    </source>
</reference>
<dbReference type="Proteomes" id="UP000051461">
    <property type="component" value="Unassembled WGS sequence"/>
</dbReference>